<keyword evidence="5" id="KW-0436">Ligase</keyword>
<dbReference type="PANTHER" id="PTHR11098">
    <property type="entry name" value="NICOTINATE PHOSPHORIBOSYLTRANSFERASE"/>
    <property type="match status" value="1"/>
</dbReference>
<feature type="domain" description="Nicotinate/nicotinamide phosphoribosyltransferase" evidence="9">
    <location>
        <begin position="182"/>
        <end position="295"/>
    </location>
</feature>
<name>A0ABR4A1K9_9LECA</name>
<dbReference type="EC" id="6.3.4.21" evidence="3"/>
<comment type="catalytic activity">
    <reaction evidence="7">
        <text>5-phospho-alpha-D-ribose 1-diphosphate + nicotinate + ATP + H2O = nicotinate beta-D-ribonucleotide + ADP + phosphate + diphosphate</text>
        <dbReference type="Rhea" id="RHEA:36163"/>
        <dbReference type="ChEBI" id="CHEBI:15377"/>
        <dbReference type="ChEBI" id="CHEBI:30616"/>
        <dbReference type="ChEBI" id="CHEBI:32544"/>
        <dbReference type="ChEBI" id="CHEBI:33019"/>
        <dbReference type="ChEBI" id="CHEBI:43474"/>
        <dbReference type="ChEBI" id="CHEBI:57502"/>
        <dbReference type="ChEBI" id="CHEBI:58017"/>
        <dbReference type="ChEBI" id="CHEBI:456216"/>
        <dbReference type="EC" id="6.3.4.21"/>
    </reaction>
</comment>
<evidence type="ECO:0000256" key="3">
    <source>
        <dbReference type="ARBA" id="ARBA00013236"/>
    </source>
</evidence>
<evidence type="ECO:0000256" key="6">
    <source>
        <dbReference type="ARBA" id="ARBA00022642"/>
    </source>
</evidence>
<dbReference type="InterPro" id="IPR036068">
    <property type="entry name" value="Nicotinate_pribotase-like_C"/>
</dbReference>
<feature type="compositionally biased region" description="Polar residues" evidence="8">
    <location>
        <begin position="306"/>
        <end position="321"/>
    </location>
</feature>
<feature type="compositionally biased region" description="Polar residues" evidence="8">
    <location>
        <begin position="493"/>
        <end position="502"/>
    </location>
</feature>
<comment type="pathway">
    <text evidence="1">Cofactor biosynthesis; NAD(+) biosynthesis; nicotinate D-ribonucleotide from nicotinate: step 1/1.</text>
</comment>
<feature type="domain" description="Nicotinate phosphoribosyltransferase N-terminal" evidence="10">
    <location>
        <begin position="18"/>
        <end position="148"/>
    </location>
</feature>
<evidence type="ECO:0000256" key="5">
    <source>
        <dbReference type="ARBA" id="ARBA00022598"/>
    </source>
</evidence>
<proteinExistence type="inferred from homology"/>
<dbReference type="PANTHER" id="PTHR11098:SF1">
    <property type="entry name" value="NICOTINATE PHOSPHORIBOSYLTRANSFERASE"/>
    <property type="match status" value="1"/>
</dbReference>
<sequence length="502" mass="56014">MAPKVNQAELPEGIFSLLDTDLYKLTMQCAILKYLPNIQVTYTFTNRTPGMRLTRAAYHWIEKQVSKLENLRISSEELLFLKNTCPYFNDTYLRFLSSFRLQPSKEVKVSWVPVKDTESVDDVGDLHLDVGGLWLHTILYEIPLLALTSEAYFRFCDKDWTHEGQEEKAYSKGIQLLGHGCLFSEFGTRRRRDYHTHDLVMQGLTRSASDAKQHGWRGKLTGTSNVHFAMKYGVPPVGTVAHEWFMGIASITNDYEHANETALRYWVGCFGEGVLGIALTDTFGTPTFLKAFKKSLPTEAEAEINTASTQLPSAPRSSLSETDGVVDTKSSVNKPLPHVATTNGKPRSYAQTFTGVRQDSGNPLEFVKTMHDFYESEGIKEQKIIVFSDSLNIELCLEYKKAAEEAGFQPTFGIGTFLTNDFTHVSNGQKSVPLNIVIKLSSASGRHAVKISDNVGKNTGDTETVNKVKQTLGYIEKQWAAGDEKTRWGTEGQEATTASVQA</sequence>
<dbReference type="SUPFAM" id="SSF51690">
    <property type="entry name" value="Nicotinate/Quinolinate PRTase C-terminal domain-like"/>
    <property type="match status" value="1"/>
</dbReference>
<evidence type="ECO:0000259" key="10">
    <source>
        <dbReference type="Pfam" id="PF17767"/>
    </source>
</evidence>
<feature type="region of interest" description="Disordered" evidence="8">
    <location>
        <begin position="306"/>
        <end position="344"/>
    </location>
</feature>
<evidence type="ECO:0000256" key="2">
    <source>
        <dbReference type="ARBA" id="ARBA00010897"/>
    </source>
</evidence>
<dbReference type="InterPro" id="IPR041525">
    <property type="entry name" value="N/Namide_PRibTrfase"/>
</dbReference>
<evidence type="ECO:0000256" key="4">
    <source>
        <dbReference type="ARBA" id="ARBA00022553"/>
    </source>
</evidence>
<accession>A0ABR4A1K9</accession>
<evidence type="ECO:0000313" key="11">
    <source>
        <dbReference type="EMBL" id="KAL2038237.1"/>
    </source>
</evidence>
<dbReference type="InterPro" id="IPR007229">
    <property type="entry name" value="Nic_PRibTrfase-Fam"/>
</dbReference>
<evidence type="ECO:0000256" key="7">
    <source>
        <dbReference type="ARBA" id="ARBA00048668"/>
    </source>
</evidence>
<evidence type="ECO:0000259" key="9">
    <source>
        <dbReference type="Pfam" id="PF04095"/>
    </source>
</evidence>
<dbReference type="PIRSF" id="PIRSF000484">
    <property type="entry name" value="NAPRT"/>
    <property type="match status" value="1"/>
</dbReference>
<dbReference type="EMBL" id="JBEFKJ010000033">
    <property type="protein sequence ID" value="KAL2038237.1"/>
    <property type="molecule type" value="Genomic_DNA"/>
</dbReference>
<feature type="domain" description="Nicotinate/nicotinamide phosphoribosyltransferase" evidence="9">
    <location>
        <begin position="345"/>
        <end position="473"/>
    </location>
</feature>
<dbReference type="SUPFAM" id="SSF54675">
    <property type="entry name" value="Nicotinate/Quinolinate PRTase N-terminal domain-like"/>
    <property type="match status" value="1"/>
</dbReference>
<keyword evidence="12" id="KW-1185">Reference proteome</keyword>
<evidence type="ECO:0000313" key="12">
    <source>
        <dbReference type="Proteomes" id="UP001590950"/>
    </source>
</evidence>
<dbReference type="InterPro" id="IPR040727">
    <property type="entry name" value="NAPRTase_N"/>
</dbReference>
<protein>
    <recommendedName>
        <fullName evidence="3">nicotinate phosphoribosyltransferase</fullName>
        <ecNumber evidence="3">6.3.4.21</ecNumber>
    </recommendedName>
</protein>
<dbReference type="Pfam" id="PF17767">
    <property type="entry name" value="NAPRTase_N"/>
    <property type="match status" value="1"/>
</dbReference>
<feature type="region of interest" description="Disordered" evidence="8">
    <location>
        <begin position="483"/>
        <end position="502"/>
    </location>
</feature>
<gene>
    <name evidence="11" type="ORF">N7G274_008886</name>
</gene>
<comment type="caution">
    <text evidence="11">The sequence shown here is derived from an EMBL/GenBank/DDBJ whole genome shotgun (WGS) entry which is preliminary data.</text>
</comment>
<keyword evidence="4" id="KW-0597">Phosphoprotein</keyword>
<dbReference type="Pfam" id="PF04095">
    <property type="entry name" value="NAPRTase"/>
    <property type="match status" value="2"/>
</dbReference>
<reference evidence="11 12" key="1">
    <citation type="submission" date="2024-09" db="EMBL/GenBank/DDBJ databases">
        <title>Rethinking Asexuality: The Enigmatic Case of Functional Sexual Genes in Lepraria (Stereocaulaceae).</title>
        <authorList>
            <person name="Doellman M."/>
            <person name="Sun Y."/>
            <person name="Barcenas-Pena A."/>
            <person name="Lumbsch H.T."/>
            <person name="Grewe F."/>
        </authorList>
    </citation>
    <scope>NUCLEOTIDE SEQUENCE [LARGE SCALE GENOMIC DNA]</scope>
    <source>
        <strain evidence="11 12">Mercado 3170</strain>
    </source>
</reference>
<comment type="similarity">
    <text evidence="2">Belongs to the NAPRTase family.</text>
</comment>
<organism evidence="11 12">
    <name type="scientific">Stereocaulon virgatum</name>
    <dbReference type="NCBI Taxonomy" id="373712"/>
    <lineage>
        <taxon>Eukaryota</taxon>
        <taxon>Fungi</taxon>
        <taxon>Dikarya</taxon>
        <taxon>Ascomycota</taxon>
        <taxon>Pezizomycotina</taxon>
        <taxon>Lecanoromycetes</taxon>
        <taxon>OSLEUM clade</taxon>
        <taxon>Lecanoromycetidae</taxon>
        <taxon>Lecanorales</taxon>
        <taxon>Lecanorineae</taxon>
        <taxon>Stereocaulaceae</taxon>
        <taxon>Stereocaulon</taxon>
    </lineage>
</organism>
<dbReference type="Proteomes" id="UP001590950">
    <property type="component" value="Unassembled WGS sequence"/>
</dbReference>
<keyword evidence="6" id="KW-0662">Pyridine nucleotide biosynthesis</keyword>
<evidence type="ECO:0000256" key="8">
    <source>
        <dbReference type="SAM" id="MobiDB-lite"/>
    </source>
</evidence>
<evidence type="ECO:0000256" key="1">
    <source>
        <dbReference type="ARBA" id="ARBA00004952"/>
    </source>
</evidence>
<dbReference type="Gene3D" id="3.20.140.10">
    <property type="entry name" value="nicotinate phosphoribosyltransferase"/>
    <property type="match status" value="2"/>
</dbReference>